<dbReference type="InterPro" id="IPR011011">
    <property type="entry name" value="Znf_FYVE_PHD"/>
</dbReference>
<dbReference type="GO" id="GO:0043240">
    <property type="term" value="C:Fanconi anaemia nuclear complex"/>
    <property type="evidence" value="ECO:0007669"/>
    <property type="project" value="InterPro"/>
</dbReference>
<dbReference type="InParanoid" id="A0A7R8YU82"/>
<protein>
    <recommendedName>
        <fullName evidence="4">RING-type domain-containing protein</fullName>
    </recommendedName>
</protein>
<dbReference type="Gene3D" id="3.30.40.10">
    <property type="entry name" value="Zinc/RING finger domain, C3HC4 (zinc finger)"/>
    <property type="match status" value="1"/>
</dbReference>
<keyword evidence="1 3" id="KW-0479">Metal-binding</keyword>
<sequence>MTADLNQFLLQNPNFRVLSEIKNNLIGNLEVDDHVYQIEFLAPKFPSTNGMACKVMKGVSEISLNHFKPEKATLISEYLKELGEFLRANTIRHRPGFTAASIRDFLHQLELLSRDLRCKTVINKDFTVIKLTNFEGYEGHYLDLEISKTFEATVQRHSLPDKDSFGNNLFSISGGLENVVGQFRRLLEQFSDFYSHLHTIDELCTVVEPMLVSTKHNWRMICITERVLGKIVIDPFSPSAVTMNFIGPTLEVEKYRKIYNENIHRWDIDLDVYRNLLRIFDLMYFPMKMCDDDEEEKYCNICYIYMLDDHIPLISCDNPRCDLVFHVACLKEWFSTLDERKTFLAVTFGSCPSCKEKLSPSFVQLLEM</sequence>
<dbReference type="PROSITE" id="PS50089">
    <property type="entry name" value="ZF_RING_2"/>
    <property type="match status" value="1"/>
</dbReference>
<dbReference type="GO" id="GO:0008270">
    <property type="term" value="F:zinc ion binding"/>
    <property type="evidence" value="ECO:0007669"/>
    <property type="project" value="UniProtKB-KW"/>
</dbReference>
<dbReference type="InterPro" id="IPR043898">
    <property type="entry name" value="FANCL_d2"/>
</dbReference>
<dbReference type="PANTHER" id="PTHR13206:SF0">
    <property type="entry name" value="E3 UBIQUITIN-PROTEIN LIGASE FANCL"/>
    <property type="match status" value="1"/>
</dbReference>
<dbReference type="Gene3D" id="3.30.457.30">
    <property type="match status" value="1"/>
</dbReference>
<dbReference type="PANTHER" id="PTHR13206">
    <property type="entry name" value="UBIQUITIN LIGASE PROTEIN PHF9 FANCONI ANEMIA GROUP L PROTEIN"/>
    <property type="match status" value="1"/>
</dbReference>
<dbReference type="InterPro" id="IPR013083">
    <property type="entry name" value="Znf_RING/FYVE/PHD"/>
</dbReference>
<evidence type="ECO:0000256" key="1">
    <source>
        <dbReference type="ARBA" id="ARBA00022771"/>
    </source>
</evidence>
<dbReference type="GO" id="GO:0036297">
    <property type="term" value="P:interstrand cross-link repair"/>
    <property type="evidence" value="ECO:0007669"/>
    <property type="project" value="InterPro"/>
</dbReference>
<keyword evidence="6" id="KW-1185">Reference proteome</keyword>
<dbReference type="Pfam" id="PF18890">
    <property type="entry name" value="FANCL_d2"/>
    <property type="match status" value="1"/>
</dbReference>
<gene>
    <name evidence="5" type="ORF">HERILL_LOCUS7342</name>
</gene>
<dbReference type="FunCoup" id="A0A7R8YU82">
    <property type="interactions" value="554"/>
</dbReference>
<dbReference type="InterPro" id="IPR044037">
    <property type="entry name" value="FANCL_d3"/>
</dbReference>
<dbReference type="InterPro" id="IPR026850">
    <property type="entry name" value="FANCL_C"/>
</dbReference>
<reference evidence="5 6" key="1">
    <citation type="submission" date="2020-11" db="EMBL/GenBank/DDBJ databases">
        <authorList>
            <person name="Wallbank WR R."/>
            <person name="Pardo Diaz C."/>
            <person name="Kozak K."/>
            <person name="Martin S."/>
            <person name="Jiggins C."/>
            <person name="Moest M."/>
            <person name="Warren A I."/>
            <person name="Generalovic N T."/>
            <person name="Byers J.R.P. K."/>
            <person name="Montejo-Kovacevich G."/>
            <person name="Yen C E."/>
        </authorList>
    </citation>
    <scope>NUCLEOTIDE SEQUENCE [LARGE SCALE GENOMIC DNA]</scope>
</reference>
<name>A0A7R8YU82_HERIL</name>
<dbReference type="EMBL" id="LR899011">
    <property type="protein sequence ID" value="CAD7084451.1"/>
    <property type="molecule type" value="Genomic_DNA"/>
</dbReference>
<evidence type="ECO:0000313" key="6">
    <source>
        <dbReference type="Proteomes" id="UP000594454"/>
    </source>
</evidence>
<evidence type="ECO:0000259" key="4">
    <source>
        <dbReference type="PROSITE" id="PS50089"/>
    </source>
</evidence>
<feature type="domain" description="RING-type" evidence="4">
    <location>
        <begin position="299"/>
        <end position="355"/>
    </location>
</feature>
<dbReference type="GO" id="GO:0061630">
    <property type="term" value="F:ubiquitin protein ligase activity"/>
    <property type="evidence" value="ECO:0007669"/>
    <property type="project" value="TreeGrafter"/>
</dbReference>
<proteinExistence type="predicted"/>
<dbReference type="SUPFAM" id="SSF57903">
    <property type="entry name" value="FYVE/PHD zinc finger"/>
    <property type="match status" value="1"/>
</dbReference>
<keyword evidence="2" id="KW-0862">Zinc</keyword>
<dbReference type="AlphaFoldDB" id="A0A7R8YU82"/>
<dbReference type="InterPro" id="IPR026848">
    <property type="entry name" value="Fancl"/>
</dbReference>
<evidence type="ECO:0000256" key="2">
    <source>
        <dbReference type="ARBA" id="ARBA00022833"/>
    </source>
</evidence>
<dbReference type="GO" id="GO:0006513">
    <property type="term" value="P:protein monoubiquitination"/>
    <property type="evidence" value="ECO:0007669"/>
    <property type="project" value="TreeGrafter"/>
</dbReference>
<dbReference type="Pfam" id="PF18891">
    <property type="entry name" value="FANCL_d3"/>
    <property type="match status" value="1"/>
</dbReference>
<dbReference type="SMART" id="SM01197">
    <property type="entry name" value="FANCL_C"/>
    <property type="match status" value="1"/>
</dbReference>
<dbReference type="Pfam" id="PF11793">
    <property type="entry name" value="FANCL_C"/>
    <property type="match status" value="1"/>
</dbReference>
<dbReference type="OMA" id="YCTHKIS"/>
<evidence type="ECO:0000313" key="5">
    <source>
        <dbReference type="EMBL" id="CAD7084451.1"/>
    </source>
</evidence>
<evidence type="ECO:0000256" key="3">
    <source>
        <dbReference type="PROSITE-ProRule" id="PRU00175"/>
    </source>
</evidence>
<accession>A0A7R8YU82</accession>
<dbReference type="InterPro" id="IPR043003">
    <property type="entry name" value="FANCL_d3_sf"/>
</dbReference>
<dbReference type="Proteomes" id="UP000594454">
    <property type="component" value="Chromosome 3"/>
</dbReference>
<dbReference type="Gene3D" id="3.10.110.20">
    <property type="entry name" value="RWD domain-like"/>
    <property type="match status" value="1"/>
</dbReference>
<dbReference type="OrthoDB" id="10263265at2759"/>
<keyword evidence="1 3" id="KW-0863">Zinc-finger</keyword>
<organism evidence="5 6">
    <name type="scientific">Hermetia illucens</name>
    <name type="common">Black soldier fly</name>
    <dbReference type="NCBI Taxonomy" id="343691"/>
    <lineage>
        <taxon>Eukaryota</taxon>
        <taxon>Metazoa</taxon>
        <taxon>Ecdysozoa</taxon>
        <taxon>Arthropoda</taxon>
        <taxon>Hexapoda</taxon>
        <taxon>Insecta</taxon>
        <taxon>Pterygota</taxon>
        <taxon>Neoptera</taxon>
        <taxon>Endopterygota</taxon>
        <taxon>Diptera</taxon>
        <taxon>Brachycera</taxon>
        <taxon>Stratiomyomorpha</taxon>
        <taxon>Stratiomyidae</taxon>
        <taxon>Hermetiinae</taxon>
        <taxon>Hermetia</taxon>
    </lineage>
</organism>
<dbReference type="InterPro" id="IPR001841">
    <property type="entry name" value="Znf_RING"/>
</dbReference>